<protein>
    <recommendedName>
        <fullName evidence="3">HD domain-containing protein</fullName>
    </recommendedName>
</protein>
<dbReference type="Gene3D" id="1.10.3210.10">
    <property type="entry name" value="Hypothetical protein af1432"/>
    <property type="match status" value="1"/>
</dbReference>
<evidence type="ECO:0000259" key="3">
    <source>
        <dbReference type="Pfam" id="PF13023"/>
    </source>
</evidence>
<dbReference type="SUPFAM" id="SSF109604">
    <property type="entry name" value="HD-domain/PDEase-like"/>
    <property type="match status" value="1"/>
</dbReference>
<dbReference type="GO" id="GO:0005737">
    <property type="term" value="C:cytoplasm"/>
    <property type="evidence" value="ECO:0007669"/>
    <property type="project" value="TreeGrafter"/>
</dbReference>
<accession>A0A7S3VD43</accession>
<feature type="domain" description="HD" evidence="3">
    <location>
        <begin position="1"/>
        <end position="64"/>
    </location>
</feature>
<name>A0A7S3VD43_9STRA</name>
<keyword evidence="1" id="KW-0479">Metal-binding</keyword>
<keyword evidence="2" id="KW-0378">Hydrolase</keyword>
<reference evidence="4" key="1">
    <citation type="submission" date="2021-01" db="EMBL/GenBank/DDBJ databases">
        <authorList>
            <person name="Corre E."/>
            <person name="Pelletier E."/>
            <person name="Niang G."/>
            <person name="Scheremetjew M."/>
            <person name="Finn R."/>
            <person name="Kale V."/>
            <person name="Holt S."/>
            <person name="Cochrane G."/>
            <person name="Meng A."/>
            <person name="Brown T."/>
            <person name="Cohen L."/>
        </authorList>
    </citation>
    <scope>NUCLEOTIDE SEQUENCE</scope>
    <source>
        <strain evidence="4">MM31A-1</strain>
    </source>
</reference>
<dbReference type="GO" id="GO:0002953">
    <property type="term" value="F:5'-deoxynucleotidase activity"/>
    <property type="evidence" value="ECO:0007669"/>
    <property type="project" value="InterPro"/>
</dbReference>
<dbReference type="GO" id="GO:0046872">
    <property type="term" value="F:metal ion binding"/>
    <property type="evidence" value="ECO:0007669"/>
    <property type="project" value="UniProtKB-KW"/>
</dbReference>
<dbReference type="PANTHER" id="PTHR11845:SF13">
    <property type="entry name" value="5'-DEOXYNUCLEOTIDASE HDDC2"/>
    <property type="match status" value="1"/>
</dbReference>
<dbReference type="AlphaFoldDB" id="A0A7S3VD43"/>
<sequence length="142" mass="16598">MEEIRRMVEDPLGLELFELWKEYEEQETVEALYCKDIDKFEMVMQAFEYEKMHLKAKSDVDVDGDDKVNTVKSQVSSSSAGSGEDVLTEPLRTFFVTTRSSMKSPIFRRLDAELREKREAMLKELGWDVTDEERQQCISNII</sequence>
<evidence type="ECO:0000256" key="2">
    <source>
        <dbReference type="ARBA" id="ARBA00022801"/>
    </source>
</evidence>
<organism evidence="4">
    <name type="scientific">Chaetoceros debilis</name>
    <dbReference type="NCBI Taxonomy" id="122233"/>
    <lineage>
        <taxon>Eukaryota</taxon>
        <taxon>Sar</taxon>
        <taxon>Stramenopiles</taxon>
        <taxon>Ochrophyta</taxon>
        <taxon>Bacillariophyta</taxon>
        <taxon>Coscinodiscophyceae</taxon>
        <taxon>Chaetocerotophycidae</taxon>
        <taxon>Chaetocerotales</taxon>
        <taxon>Chaetocerotaceae</taxon>
        <taxon>Chaetoceros</taxon>
    </lineage>
</organism>
<evidence type="ECO:0000313" key="4">
    <source>
        <dbReference type="EMBL" id="CAE0472722.1"/>
    </source>
</evidence>
<evidence type="ECO:0000256" key="1">
    <source>
        <dbReference type="ARBA" id="ARBA00022723"/>
    </source>
</evidence>
<dbReference type="EMBL" id="HBIO01022875">
    <property type="protein sequence ID" value="CAE0472722.1"/>
    <property type="molecule type" value="Transcribed_RNA"/>
</dbReference>
<gene>
    <name evidence="4" type="ORF">CDEB00056_LOCUS17575</name>
</gene>
<proteinExistence type="predicted"/>
<dbReference type="PANTHER" id="PTHR11845">
    <property type="entry name" value="5'-DEOXYNUCLEOTIDASE HDDC2"/>
    <property type="match status" value="1"/>
</dbReference>
<dbReference type="Pfam" id="PF13023">
    <property type="entry name" value="HD_3"/>
    <property type="match status" value="1"/>
</dbReference>
<dbReference type="InterPro" id="IPR006674">
    <property type="entry name" value="HD_domain"/>
</dbReference>
<dbReference type="InterPro" id="IPR039356">
    <property type="entry name" value="YfbR/HDDC2"/>
</dbReference>